<name>A0AB37W191_9PLEO</name>
<proteinExistence type="predicted"/>
<accession>A0AB37W191</accession>
<reference evidence="2" key="1">
    <citation type="submission" date="2017-10" db="EMBL/GenBank/DDBJ databases">
        <authorList>
            <person name="Armitage A.D."/>
            <person name="Barbara D.J."/>
            <person name="Woodhall J.W."/>
            <person name="Sreenivasaprasad S."/>
            <person name="Lane C.R."/>
            <person name="Clarkson J.P."/>
            <person name="Harrison R.J."/>
        </authorList>
    </citation>
    <scope>NUCLEOTIDE SEQUENCE</scope>
    <source>
        <strain evidence="2">FERA 1164</strain>
    </source>
</reference>
<evidence type="ECO:0000313" key="3">
    <source>
        <dbReference type="Proteomes" id="UP000292340"/>
    </source>
</evidence>
<dbReference type="Proteomes" id="UP000292340">
    <property type="component" value="Unassembled WGS sequence"/>
</dbReference>
<gene>
    <name evidence="2" type="ORF">AA0115_g11877</name>
</gene>
<evidence type="ECO:0000313" key="2">
    <source>
        <dbReference type="EMBL" id="RYN17306.1"/>
    </source>
</evidence>
<reference evidence="2" key="2">
    <citation type="journal article" date="2019" name="bioRxiv">
        <title>Genomics, evolutionary history and diagnostics of the Alternaria alternata species group including apple and Asian pear pathotypes.</title>
        <authorList>
            <person name="Armitage A.D."/>
            <person name="Cockerton H.M."/>
            <person name="Sreenivasaprasad S."/>
            <person name="Woodhall J.W."/>
            <person name="Lane C.R."/>
            <person name="Harrison R.J."/>
            <person name="Clarkson J.P."/>
        </authorList>
    </citation>
    <scope>NUCLEOTIDE SEQUENCE</scope>
    <source>
        <strain evidence="2">FERA 1164</strain>
    </source>
</reference>
<evidence type="ECO:0000256" key="1">
    <source>
        <dbReference type="SAM" id="MobiDB-lite"/>
    </source>
</evidence>
<feature type="region of interest" description="Disordered" evidence="1">
    <location>
        <begin position="281"/>
        <end position="312"/>
    </location>
</feature>
<evidence type="ECO:0008006" key="4">
    <source>
        <dbReference type="Google" id="ProtNLM"/>
    </source>
</evidence>
<dbReference type="EMBL" id="PDXB01000061">
    <property type="protein sequence ID" value="RYN17306.1"/>
    <property type="molecule type" value="Genomic_DNA"/>
</dbReference>
<comment type="caution">
    <text evidence="2">The sequence shown here is derived from an EMBL/GenBank/DDBJ whole genome shotgun (WGS) entry which is preliminary data.</text>
</comment>
<sequence length="312" mass="34588">MVTLCNLTASPGAGDINSSYNASFLYRSDTHAHGTIHSLKSIQGMESPVAAGDSLPTLSFAQQNQAIHDFLQKGENPDEIFQMIQKFKIAVWTGNLRDLAIMAVSRNLNDLVIMTEIPTETFDKRVEDVVHTMISSFVENDPNIKHEPFDEALEYTATHALTTIEGKAPKQKGKRKNNHIVHVYGCVGYGGKCETQKNRYWRSKKEFEKHFKTHLEECQTPDGFTCAACENCKPSPDVVSVVIITFSHFRDLVAHIWNKHMVPSLTMKQTQGTAAVAKAKLRESSGIQSEEMDVMKSGGDDDFGLSSGTPHG</sequence>
<organism evidence="2 3">
    <name type="scientific">Alternaria tenuissima</name>
    <dbReference type="NCBI Taxonomy" id="119927"/>
    <lineage>
        <taxon>Eukaryota</taxon>
        <taxon>Fungi</taxon>
        <taxon>Dikarya</taxon>
        <taxon>Ascomycota</taxon>
        <taxon>Pezizomycotina</taxon>
        <taxon>Dothideomycetes</taxon>
        <taxon>Pleosporomycetidae</taxon>
        <taxon>Pleosporales</taxon>
        <taxon>Pleosporineae</taxon>
        <taxon>Pleosporaceae</taxon>
        <taxon>Alternaria</taxon>
        <taxon>Alternaria sect. Alternaria</taxon>
        <taxon>Alternaria alternata complex</taxon>
    </lineage>
</organism>
<protein>
    <recommendedName>
        <fullName evidence="4">C2H2-type domain-containing protein</fullName>
    </recommendedName>
</protein>
<dbReference type="AlphaFoldDB" id="A0AB37W191"/>